<keyword evidence="1" id="KW-1133">Transmembrane helix</keyword>
<keyword evidence="4" id="KW-1185">Reference proteome</keyword>
<dbReference type="PANTHER" id="PTHR34220:SF7">
    <property type="entry name" value="SENSOR HISTIDINE KINASE YPDA"/>
    <property type="match status" value="1"/>
</dbReference>
<evidence type="ECO:0000313" key="3">
    <source>
        <dbReference type="EMBL" id="MBC6490561.1"/>
    </source>
</evidence>
<gene>
    <name evidence="3" type="ORF">BC349_06260</name>
</gene>
<name>A0ABR7M6A1_9BACT</name>
<reference evidence="3 4" key="1">
    <citation type="submission" date="2016-07" db="EMBL/GenBank/DDBJ databases">
        <title>Genome analysis of Flavihumibacter stibioxidans YS-17.</title>
        <authorList>
            <person name="Shi K."/>
            <person name="Han Y."/>
            <person name="Wang G."/>
        </authorList>
    </citation>
    <scope>NUCLEOTIDE SEQUENCE [LARGE SCALE GENOMIC DNA]</scope>
    <source>
        <strain evidence="3 4">YS-17</strain>
    </source>
</reference>
<dbReference type="InterPro" id="IPR010559">
    <property type="entry name" value="Sig_transdc_His_kin_internal"/>
</dbReference>
<feature type="transmembrane region" description="Helical" evidence="1">
    <location>
        <begin position="93"/>
        <end position="116"/>
    </location>
</feature>
<sequence>MLWQLNFFSIWSMGFSLQVSLTDSLVNTALLVLANLTIMQIFQYYQPPASRFWFTFSVAMVFAILLVIIAQLILKNILTNDKEYTIFLNKSTFIRMVFSMLMTGWILVLNLLWNMLGRERETKNRREETMALAREAELFKLRQQLQPHFLFNSLNSINALVVSRPQEARRMIEQLSSFLRATINTRDNQLVPLTEEMEQIGRYLQIEKFRFGHRLNTVLETDESCAHAVIPPLLLQPLVENAIKFGLYDTIGEVTIRMKADCFGGYLDISVSNPFDPQTSQVNKGTGFGLNGLQRRLYLLFGRSDLLTTSTSGNLFITTVKIPQNYVESNNN</sequence>
<protein>
    <recommendedName>
        <fullName evidence="2">Signal transduction histidine kinase internal region domain-containing protein</fullName>
    </recommendedName>
</protein>
<dbReference type="InterPro" id="IPR036890">
    <property type="entry name" value="HATPase_C_sf"/>
</dbReference>
<comment type="caution">
    <text evidence="3">The sequence shown here is derived from an EMBL/GenBank/DDBJ whole genome shotgun (WGS) entry which is preliminary data.</text>
</comment>
<dbReference type="EMBL" id="MBUA01000001">
    <property type="protein sequence ID" value="MBC6490561.1"/>
    <property type="molecule type" value="Genomic_DNA"/>
</dbReference>
<organism evidence="3 4">
    <name type="scientific">Flavihumibacter stibioxidans</name>
    <dbReference type="NCBI Taxonomy" id="1834163"/>
    <lineage>
        <taxon>Bacteria</taxon>
        <taxon>Pseudomonadati</taxon>
        <taxon>Bacteroidota</taxon>
        <taxon>Chitinophagia</taxon>
        <taxon>Chitinophagales</taxon>
        <taxon>Chitinophagaceae</taxon>
        <taxon>Flavihumibacter</taxon>
    </lineage>
</organism>
<dbReference type="Pfam" id="PF06580">
    <property type="entry name" value="His_kinase"/>
    <property type="match status" value="1"/>
</dbReference>
<keyword evidence="1" id="KW-0472">Membrane</keyword>
<feature type="domain" description="Signal transduction histidine kinase internal region" evidence="2">
    <location>
        <begin position="136"/>
        <end position="215"/>
    </location>
</feature>
<evidence type="ECO:0000256" key="1">
    <source>
        <dbReference type="SAM" id="Phobius"/>
    </source>
</evidence>
<feature type="transmembrane region" description="Helical" evidence="1">
    <location>
        <begin position="52"/>
        <end position="73"/>
    </location>
</feature>
<dbReference type="Gene3D" id="3.30.565.10">
    <property type="entry name" value="Histidine kinase-like ATPase, C-terminal domain"/>
    <property type="match status" value="1"/>
</dbReference>
<dbReference type="InterPro" id="IPR050640">
    <property type="entry name" value="Bact_2-comp_sensor_kinase"/>
</dbReference>
<dbReference type="Proteomes" id="UP000765802">
    <property type="component" value="Unassembled WGS sequence"/>
</dbReference>
<evidence type="ECO:0000313" key="4">
    <source>
        <dbReference type="Proteomes" id="UP000765802"/>
    </source>
</evidence>
<proteinExistence type="predicted"/>
<accession>A0ABR7M6A1</accession>
<keyword evidence="1" id="KW-0812">Transmembrane</keyword>
<dbReference type="PANTHER" id="PTHR34220">
    <property type="entry name" value="SENSOR HISTIDINE KINASE YPDA"/>
    <property type="match status" value="1"/>
</dbReference>
<dbReference type="SUPFAM" id="SSF55874">
    <property type="entry name" value="ATPase domain of HSP90 chaperone/DNA topoisomerase II/histidine kinase"/>
    <property type="match status" value="1"/>
</dbReference>
<evidence type="ECO:0000259" key="2">
    <source>
        <dbReference type="Pfam" id="PF06580"/>
    </source>
</evidence>